<feature type="compositionally biased region" description="Low complexity" evidence="12">
    <location>
        <begin position="36"/>
        <end position="50"/>
    </location>
</feature>
<feature type="region of interest" description="Disordered" evidence="12">
    <location>
        <begin position="63"/>
        <end position="140"/>
    </location>
</feature>
<feature type="compositionally biased region" description="Polar residues" evidence="12">
    <location>
        <begin position="85"/>
        <end position="98"/>
    </location>
</feature>
<dbReference type="SMART" id="SM01281">
    <property type="entry name" value="Med12"/>
    <property type="match status" value="1"/>
</dbReference>
<evidence type="ECO:0000256" key="1">
    <source>
        <dbReference type="ARBA" id="ARBA00004123"/>
    </source>
</evidence>
<keyword evidence="5" id="KW-0678">Repressor</keyword>
<evidence type="ECO:0000256" key="10">
    <source>
        <dbReference type="ARBA" id="ARBA00025661"/>
    </source>
</evidence>
<feature type="compositionally biased region" description="Low complexity" evidence="12">
    <location>
        <begin position="10"/>
        <end position="22"/>
    </location>
</feature>
<protein>
    <recommendedName>
        <fullName evidence="4">Mediator of RNA polymerase II transcription subunit 12</fullName>
    </recommendedName>
    <alternativeName>
        <fullName evidence="11">Mediator complex subunit 12</fullName>
    </alternativeName>
</protein>
<dbReference type="InterPro" id="IPR019035">
    <property type="entry name" value="Mediator_Med12"/>
</dbReference>
<comment type="similarity">
    <text evidence="2">Belongs to the Mediator complex subunit 12 family.</text>
</comment>
<dbReference type="Pfam" id="PF09497">
    <property type="entry name" value="Med12"/>
    <property type="match status" value="1"/>
</dbReference>
<dbReference type="EMBL" id="JBFCZG010000007">
    <property type="protein sequence ID" value="KAL3420185.1"/>
    <property type="molecule type" value="Genomic_DNA"/>
</dbReference>
<proteinExistence type="inferred from homology"/>
<evidence type="ECO:0000256" key="12">
    <source>
        <dbReference type="SAM" id="MobiDB-lite"/>
    </source>
</evidence>
<dbReference type="Proteomes" id="UP001629113">
    <property type="component" value="Unassembled WGS sequence"/>
</dbReference>
<comment type="function">
    <text evidence="10">Component of the SRB8-11 complex. The SRB8-11 complex is a regulatory module of the Mediator complex which is itself involved in regulation of basal and activated RNA polymerase II-dependent transcription. The SRB8-11 complex may be involved in the transcriptional repression of a subset of genes regulated by Mediator. It may inhibit the association of the Mediator complex with RNA polymerase II to form the holoenzyme complex.</text>
</comment>
<evidence type="ECO:0000256" key="5">
    <source>
        <dbReference type="ARBA" id="ARBA00022491"/>
    </source>
</evidence>
<feature type="region of interest" description="Disordered" evidence="12">
    <location>
        <begin position="1"/>
        <end position="22"/>
    </location>
</feature>
<keyword evidence="15" id="KW-1185">Reference proteome</keyword>
<evidence type="ECO:0000256" key="2">
    <source>
        <dbReference type="ARBA" id="ARBA00010289"/>
    </source>
</evidence>
<gene>
    <name evidence="14" type="ORF">PVAG01_08684</name>
</gene>
<name>A0ABR4PA62_9HELO</name>
<accession>A0ABR4PA62</accession>
<sequence length="1524" mass="168633">MTSRPAAQRSLSGNSSNNNLNHNVLQRPVQQNRALSQQFSSASSSRRSNDSFIDLTFESPDVVQNRLGGNMQPRTGGSRLKVESTPGSRNIAASSASSPMAVLNAPPPTRPWAPLRGRPLLHTDVTTSGGGEDESLSSGSVGQVHGEALMMRHMPMPTRPGQHVPLAINKPKVASGMVVRKDARPKPYTLEVPTAAPHYSPNGHADFFPWTGNHPEDQFSEAVIRQGFFDKAQMTQNEHGSAKASIFPALKHKSGLQTLSSLFAGVLAQRRAYGQINSTSTFKPPPRVTVTDTKREIWLRDLANPTISLRRLSRSIPHGIRGKVLLEQSLSKNIPVERAVWLAKCVGANELRSFRRKGTGSAFAMSSEAKWIRDFTVCVEQFLEGIITSCAEKGFKARINYAIRLSTHFHVEYLLDREHYLDWLVSSLESTTLAKLPMWLLLVQIYWSDLLRYRKHARRLSAALLGHLAETASVEDRDLLAPLSDRLKLLLTGLVKSNPESFVSPRVWAKYHKYLDMSRDSVDELFSCSLLDIERRNRQLTIQDAESQPSIRHQLIQRLDKLFELPFTNELPMQYWRMSLDKAMLVRIVMEWSTSAHRPGAVKVFVGSRIIRTWGQLGLNVTDAVLTFIDPVAPIPGLSSQAVYHLISELARSEHFSTPIYIQWLIARGGLTEPCELGPGALYATRLLAELPIHGLSNAMLGLRKTLLHRASFDIDEEEEAVQACLNLVRRHLSEIAGSSDVDVEDTSDSPPGVAISILEASSRTVQSEIGLWLRQQVHLHTLRAAAPMAAEEWSSFTAKKAVSSITVSSFSTVRMYLECIDDFSMLADVLKIVTGSNEADVVASVADSINLHLEILAAIGAAKELFEILLTRLPSFAEDHGCLPRVLLASMSSLAARMPDQNAIAQQLARGLALSDRKTAADACSPVSDHMAGILQTEEADFTDEIEKILASGTSMDQATLERLFTKIVMRFEKSWGRSNEQQRSCGLLLTRLKTFDATQFNLLMISWVHRFQHMDKRPTMAEVLAPLISFGCLDLKDIIGAEEDKSQIGLSDPITLRVAYESLALTILPASMPEIMTAEEGYRLRVKQLHIQRNQPVQILNVIRRALQTPVVLPDLGGYFVPSTVDLLRSREARDMLQSFVIRDVESITKHLVLPLCQSSKFDAARTVESLIDSLLLAGPKIQAAHTQIIPAEAILDLANDLTLPFCQLKLASILNSDASSSELSGSQSHRLDAFEQAIETAVAAGNTTWTSIIPLLDITVAQHLRTRAERQFITLFPSPKSCTTSNRWPATNHVVQARNLLSIITATAHGDPVSDTNLATDIVNVLNNTWVLLTNPHYVDFKSSIITDWLPLLISFTVIHITAFDLSKAGHELRAKALLAIAALMLELTSPDSNQVVAHSLAEQMFDLSLHLIDLLPDDVRHQCIRSLRDTISDPRLQYIFSCVRASSDWLMLSQKDKGIPMTSGSSSSTNINGPGDFRLVQREKLSQFPLRRWEMLGVGSGLGCDNDTSLSLTLFGARKS</sequence>
<feature type="domain" description="Mediator complex subunit Med12" evidence="13">
    <location>
        <begin position="281"/>
        <end position="344"/>
    </location>
</feature>
<keyword evidence="6" id="KW-0805">Transcription regulation</keyword>
<keyword evidence="7" id="KW-0010">Activator</keyword>
<comment type="caution">
    <text evidence="14">The sequence shown here is derived from an EMBL/GenBank/DDBJ whole genome shotgun (WGS) entry which is preliminary data.</text>
</comment>
<evidence type="ECO:0000256" key="11">
    <source>
        <dbReference type="ARBA" id="ARBA00032010"/>
    </source>
</evidence>
<evidence type="ECO:0000256" key="3">
    <source>
        <dbReference type="ARBA" id="ARBA00011629"/>
    </source>
</evidence>
<evidence type="ECO:0000313" key="14">
    <source>
        <dbReference type="EMBL" id="KAL3420185.1"/>
    </source>
</evidence>
<keyword evidence="8" id="KW-0804">Transcription</keyword>
<dbReference type="PANTHER" id="PTHR46567:SF1">
    <property type="entry name" value="MEDIATOR OF RNA POLYMERASE II TRANSCRIPTION SUBUNIT 12"/>
    <property type="match status" value="1"/>
</dbReference>
<feature type="region of interest" description="Disordered" evidence="12">
    <location>
        <begin position="31"/>
        <end position="50"/>
    </location>
</feature>
<evidence type="ECO:0000256" key="9">
    <source>
        <dbReference type="ARBA" id="ARBA00023242"/>
    </source>
</evidence>
<organism evidence="14 15">
    <name type="scientific">Phlyctema vagabunda</name>
    <dbReference type="NCBI Taxonomy" id="108571"/>
    <lineage>
        <taxon>Eukaryota</taxon>
        <taxon>Fungi</taxon>
        <taxon>Dikarya</taxon>
        <taxon>Ascomycota</taxon>
        <taxon>Pezizomycotina</taxon>
        <taxon>Leotiomycetes</taxon>
        <taxon>Helotiales</taxon>
        <taxon>Dermateaceae</taxon>
        <taxon>Phlyctema</taxon>
    </lineage>
</organism>
<dbReference type="Pfam" id="PF25326">
    <property type="entry name" value="ARM_SRB8"/>
    <property type="match status" value="1"/>
</dbReference>
<evidence type="ECO:0000259" key="13">
    <source>
        <dbReference type="SMART" id="SM01281"/>
    </source>
</evidence>
<comment type="subcellular location">
    <subcellularLocation>
        <location evidence="1">Nucleus</location>
    </subcellularLocation>
</comment>
<evidence type="ECO:0000256" key="6">
    <source>
        <dbReference type="ARBA" id="ARBA00023015"/>
    </source>
</evidence>
<dbReference type="InterPro" id="IPR057344">
    <property type="entry name" value="ARM_SRB8"/>
</dbReference>
<dbReference type="PANTHER" id="PTHR46567">
    <property type="entry name" value="MEDIATOR OF RNA POLYMERASE II TRANSCRIPTION SUBUNIT 12"/>
    <property type="match status" value="1"/>
</dbReference>
<evidence type="ECO:0000313" key="15">
    <source>
        <dbReference type="Proteomes" id="UP001629113"/>
    </source>
</evidence>
<evidence type="ECO:0000256" key="8">
    <source>
        <dbReference type="ARBA" id="ARBA00023163"/>
    </source>
</evidence>
<keyword evidence="9" id="KW-0539">Nucleus</keyword>
<evidence type="ECO:0000256" key="4">
    <source>
        <dbReference type="ARBA" id="ARBA00019622"/>
    </source>
</evidence>
<evidence type="ECO:0000256" key="7">
    <source>
        <dbReference type="ARBA" id="ARBA00023159"/>
    </source>
</evidence>
<comment type="subunit">
    <text evidence="3">Component of the SRB8-11 complex, which itself associates with the Mediator complex.</text>
</comment>
<reference evidence="14 15" key="1">
    <citation type="submission" date="2024-06" db="EMBL/GenBank/DDBJ databases">
        <title>Complete genome of Phlyctema vagabunda strain 19-DSS-EL-015.</title>
        <authorList>
            <person name="Fiorenzani C."/>
        </authorList>
    </citation>
    <scope>NUCLEOTIDE SEQUENCE [LARGE SCALE GENOMIC DNA]</scope>
    <source>
        <strain evidence="14 15">19-DSS-EL-015</strain>
    </source>
</reference>